<dbReference type="Pfam" id="PF04463">
    <property type="entry name" value="2-thiour_desulf"/>
    <property type="match status" value="1"/>
</dbReference>
<accession>A0ABT3Z7K5</accession>
<comment type="caution">
    <text evidence="1">The sequence shown here is derived from an EMBL/GenBank/DDBJ whole genome shotgun (WGS) entry which is preliminary data.</text>
</comment>
<dbReference type="InterPro" id="IPR007553">
    <property type="entry name" value="2-thiour_desulf"/>
</dbReference>
<dbReference type="EMBL" id="JAOVZR010000001">
    <property type="protein sequence ID" value="MCY0147765.1"/>
    <property type="molecule type" value="Genomic_DNA"/>
</dbReference>
<dbReference type="PANTHER" id="PTHR30087:SF1">
    <property type="entry name" value="HYPOTHETICAL CYTOSOLIC PROTEIN"/>
    <property type="match status" value="1"/>
</dbReference>
<organism evidence="1 2">
    <name type="scientific">Hoeflea algicola</name>
    <dbReference type="NCBI Taxonomy" id="2983763"/>
    <lineage>
        <taxon>Bacteria</taxon>
        <taxon>Pseudomonadati</taxon>
        <taxon>Pseudomonadota</taxon>
        <taxon>Alphaproteobacteria</taxon>
        <taxon>Hyphomicrobiales</taxon>
        <taxon>Rhizobiaceae</taxon>
        <taxon>Hoeflea</taxon>
    </lineage>
</organism>
<evidence type="ECO:0000313" key="2">
    <source>
        <dbReference type="Proteomes" id="UP001073227"/>
    </source>
</evidence>
<dbReference type="PANTHER" id="PTHR30087">
    <property type="entry name" value="INNER MEMBRANE PROTEIN"/>
    <property type="match status" value="1"/>
</dbReference>
<name>A0ABT3Z7K5_9HYPH</name>
<reference evidence="1" key="1">
    <citation type="submission" date="2022-10" db="EMBL/GenBank/DDBJ databases">
        <title>Hoeflea sp. G2-23, isolated from marine algae.</title>
        <authorList>
            <person name="Kristyanto S."/>
            <person name="Kim J.M."/>
            <person name="Jeon C.O."/>
        </authorList>
    </citation>
    <scope>NUCLEOTIDE SEQUENCE</scope>
    <source>
        <strain evidence="1">G2-23</strain>
    </source>
</reference>
<gene>
    <name evidence="1" type="ORF">OEG84_08565</name>
</gene>
<evidence type="ECO:0000313" key="1">
    <source>
        <dbReference type="EMBL" id="MCY0147765.1"/>
    </source>
</evidence>
<sequence length="163" mass="17230">MEKILVSACLLGSPVRYNGSDRLVDHPLMALWREQGRIVQLCPEVAAGFPTPRPPAEIEPGLMADDVLVDKARIFDQTGADVTSPFRLGAEIALETALSQGCRFALLTDGSPSCGTSFVYSGHFDGVAREGAGVVAALLSQNGITVFSENQIGQLAEALDNPS</sequence>
<dbReference type="Proteomes" id="UP001073227">
    <property type="component" value="Unassembled WGS sequence"/>
</dbReference>
<dbReference type="RefSeq" id="WP_267653363.1">
    <property type="nucleotide sequence ID" value="NZ_JAOVZR010000001.1"/>
</dbReference>
<keyword evidence="2" id="KW-1185">Reference proteome</keyword>
<proteinExistence type="predicted"/>
<protein>
    <submittedName>
        <fullName evidence="1">DUF523 domain-containing protein</fullName>
    </submittedName>
</protein>